<comment type="subcellular location">
    <subcellularLocation>
        <location evidence="1">Nucleus</location>
    </subcellularLocation>
</comment>
<dbReference type="GO" id="GO:0043565">
    <property type="term" value="F:sequence-specific DNA binding"/>
    <property type="evidence" value="ECO:0007669"/>
    <property type="project" value="InterPro"/>
</dbReference>
<feature type="region of interest" description="Disordered" evidence="6">
    <location>
        <begin position="1"/>
        <end position="40"/>
    </location>
</feature>
<dbReference type="GO" id="GO:0005634">
    <property type="term" value="C:nucleus"/>
    <property type="evidence" value="ECO:0007669"/>
    <property type="project" value="UniProtKB-SubCell"/>
</dbReference>
<keyword evidence="4" id="KW-0804">Transcription</keyword>
<evidence type="ECO:0000256" key="2">
    <source>
        <dbReference type="ARBA" id="ARBA00023015"/>
    </source>
</evidence>
<dbReference type="InterPro" id="IPR036576">
    <property type="entry name" value="WRKY_dom_sf"/>
</dbReference>
<feature type="domain" description="WRKY" evidence="7">
    <location>
        <begin position="208"/>
        <end position="260"/>
    </location>
</feature>
<evidence type="ECO:0000256" key="3">
    <source>
        <dbReference type="ARBA" id="ARBA00023125"/>
    </source>
</evidence>
<gene>
    <name evidence="8" type="ORF">ZIOFF_047393</name>
</gene>
<dbReference type="Gene3D" id="2.20.25.80">
    <property type="entry name" value="WRKY domain"/>
    <property type="match status" value="1"/>
</dbReference>
<evidence type="ECO:0000313" key="9">
    <source>
        <dbReference type="Proteomes" id="UP000734854"/>
    </source>
</evidence>
<dbReference type="InterPro" id="IPR003657">
    <property type="entry name" value="WRKY_dom"/>
</dbReference>
<feature type="compositionally biased region" description="Low complexity" evidence="6">
    <location>
        <begin position="117"/>
        <end position="128"/>
    </location>
</feature>
<dbReference type="PROSITE" id="PS50811">
    <property type="entry name" value="WRKY"/>
    <property type="match status" value="1"/>
</dbReference>
<evidence type="ECO:0000256" key="1">
    <source>
        <dbReference type="ARBA" id="ARBA00004123"/>
    </source>
</evidence>
<feature type="compositionally biased region" description="Basic and acidic residues" evidence="6">
    <location>
        <begin position="167"/>
        <end position="180"/>
    </location>
</feature>
<keyword evidence="9" id="KW-1185">Reference proteome</keyword>
<protein>
    <recommendedName>
        <fullName evidence="7">WRKY domain-containing protein</fullName>
    </recommendedName>
</protein>
<keyword evidence="5" id="KW-0539">Nucleus</keyword>
<keyword evidence="3" id="KW-0238">DNA-binding</keyword>
<sequence length="487" mass="52454">MEVLLKGGPSSLKEELGISTVDREDEGAEMGKEEQLRSTKAEMGQVKQENEKLKSILAQMVSSYQLLHKNYSNYVEQGKPKPPTVEGKVEEEEEHDLVSLRLGTSSSTAGQKKPEEIIINNNNNNNNNSKDHDDSGSEKEKETDLTLGLDFKIDGLNNPSPENSFEESTKAPKDSPKNSSEEDELASQQPQVKKARVSVRARCDTPTYGQKISKGNPCPRAYYRCTVAPACPVRKQVQRCAQDKSILITTYEGSHNHPLPMAATAMASTTAAAASMLIAGASTSSATNNTSTAGLDFGPLIRNVHNSAGSFRESYLPVPSSMSSTPSYPTITLDLTAQRSNSTFPLNQFNRFPRYSSPSFNFSSSQSSTLSSTSLAWSNGFSGYRSSQPLVKGPFNLGRQPSSIQDSLYHHILQKAMSLNPNLNSNPMKQDNLLLTDTIVKAITVDPSFQSAIAALVSSHVGGNNGTAGTGRDQGGLGSNDCGSSLS</sequence>
<dbReference type="AlphaFoldDB" id="A0A8J5G616"/>
<organism evidence="8 9">
    <name type="scientific">Zingiber officinale</name>
    <name type="common">Ginger</name>
    <name type="synonym">Amomum zingiber</name>
    <dbReference type="NCBI Taxonomy" id="94328"/>
    <lineage>
        <taxon>Eukaryota</taxon>
        <taxon>Viridiplantae</taxon>
        <taxon>Streptophyta</taxon>
        <taxon>Embryophyta</taxon>
        <taxon>Tracheophyta</taxon>
        <taxon>Spermatophyta</taxon>
        <taxon>Magnoliopsida</taxon>
        <taxon>Liliopsida</taxon>
        <taxon>Zingiberales</taxon>
        <taxon>Zingiberaceae</taxon>
        <taxon>Zingiber</taxon>
    </lineage>
</organism>
<dbReference type="PANTHER" id="PTHR31429">
    <property type="entry name" value="WRKY TRANSCRIPTION FACTOR 36-RELATED"/>
    <property type="match status" value="1"/>
</dbReference>
<evidence type="ECO:0000256" key="6">
    <source>
        <dbReference type="SAM" id="MobiDB-lite"/>
    </source>
</evidence>
<dbReference type="PANTHER" id="PTHR31429:SF97">
    <property type="entry name" value="WRKY TRANSCRIPTION FACTOR 36-RELATED"/>
    <property type="match status" value="1"/>
</dbReference>
<name>A0A8J5G616_ZINOF</name>
<evidence type="ECO:0000256" key="4">
    <source>
        <dbReference type="ARBA" id="ARBA00023163"/>
    </source>
</evidence>
<reference evidence="8 9" key="1">
    <citation type="submission" date="2020-08" db="EMBL/GenBank/DDBJ databases">
        <title>Plant Genome Project.</title>
        <authorList>
            <person name="Zhang R.-G."/>
        </authorList>
    </citation>
    <scope>NUCLEOTIDE SEQUENCE [LARGE SCALE GENOMIC DNA]</scope>
    <source>
        <tissue evidence="8">Rhizome</tissue>
    </source>
</reference>
<keyword evidence="2" id="KW-0805">Transcription regulation</keyword>
<evidence type="ECO:0000256" key="5">
    <source>
        <dbReference type="ARBA" id="ARBA00023242"/>
    </source>
</evidence>
<dbReference type="GO" id="GO:0003700">
    <property type="term" value="F:DNA-binding transcription factor activity"/>
    <property type="evidence" value="ECO:0007669"/>
    <property type="project" value="InterPro"/>
</dbReference>
<feature type="compositionally biased region" description="Basic and acidic residues" evidence="6">
    <location>
        <begin position="129"/>
        <end position="144"/>
    </location>
</feature>
<feature type="compositionally biased region" description="Gly residues" evidence="6">
    <location>
        <begin position="463"/>
        <end position="478"/>
    </location>
</feature>
<accession>A0A8J5G616</accession>
<dbReference type="SUPFAM" id="SSF118290">
    <property type="entry name" value="WRKY DNA-binding domain"/>
    <property type="match status" value="1"/>
</dbReference>
<dbReference type="InterPro" id="IPR044810">
    <property type="entry name" value="WRKY_plant"/>
</dbReference>
<feature type="compositionally biased region" description="Basic and acidic residues" evidence="6">
    <location>
        <begin position="29"/>
        <end position="40"/>
    </location>
</feature>
<dbReference type="Proteomes" id="UP000734854">
    <property type="component" value="Unassembled WGS sequence"/>
</dbReference>
<evidence type="ECO:0000313" key="8">
    <source>
        <dbReference type="EMBL" id="KAG6492430.1"/>
    </source>
</evidence>
<dbReference type="EMBL" id="JACMSC010000013">
    <property type="protein sequence ID" value="KAG6492430.1"/>
    <property type="molecule type" value="Genomic_DNA"/>
</dbReference>
<comment type="caution">
    <text evidence="8">The sequence shown here is derived from an EMBL/GenBank/DDBJ whole genome shotgun (WGS) entry which is preliminary data.</text>
</comment>
<feature type="region of interest" description="Disordered" evidence="6">
    <location>
        <begin position="74"/>
        <end position="198"/>
    </location>
</feature>
<dbReference type="Pfam" id="PF03106">
    <property type="entry name" value="WRKY"/>
    <property type="match status" value="1"/>
</dbReference>
<dbReference type="SMART" id="SM00774">
    <property type="entry name" value="WRKY"/>
    <property type="match status" value="1"/>
</dbReference>
<evidence type="ECO:0000259" key="7">
    <source>
        <dbReference type="PROSITE" id="PS50811"/>
    </source>
</evidence>
<proteinExistence type="predicted"/>
<feature type="region of interest" description="Disordered" evidence="6">
    <location>
        <begin position="463"/>
        <end position="487"/>
    </location>
</feature>